<sequence length="146" mass="16302">MSRVLAVIHQAVHHYIDPLPAHYRAWVSSHNELKKIVIFDYHHAGPEQIGGLHTPLRTLCTTQRHEGFLTMFSFDVEANDIFITKNARYLERLEVLGLEFASAPPVAPRPPPPAASSPPADPARCSSANKLFIMKTPRSRKSGWGV</sequence>
<gene>
    <name evidence="2" type="primary">jg16899</name>
    <name evidence="2" type="ORF">PAEG_LOCUS26823</name>
</gene>
<feature type="region of interest" description="Disordered" evidence="1">
    <location>
        <begin position="104"/>
        <end position="146"/>
    </location>
</feature>
<evidence type="ECO:0000313" key="2">
    <source>
        <dbReference type="EMBL" id="CAH2268469.1"/>
    </source>
</evidence>
<evidence type="ECO:0000313" key="3">
    <source>
        <dbReference type="Proteomes" id="UP000838756"/>
    </source>
</evidence>
<keyword evidence="3" id="KW-1185">Reference proteome</keyword>
<comment type="caution">
    <text evidence="2">The sequence shown here is derived from an EMBL/GenBank/DDBJ whole genome shotgun (WGS) entry which is preliminary data.</text>
</comment>
<dbReference type="EMBL" id="CAKXAJ010026436">
    <property type="protein sequence ID" value="CAH2268469.1"/>
    <property type="molecule type" value="Genomic_DNA"/>
</dbReference>
<dbReference type="AlphaFoldDB" id="A0A8S4SGE8"/>
<dbReference type="Proteomes" id="UP000838756">
    <property type="component" value="Unassembled WGS sequence"/>
</dbReference>
<organism evidence="2 3">
    <name type="scientific">Pararge aegeria aegeria</name>
    <dbReference type="NCBI Taxonomy" id="348720"/>
    <lineage>
        <taxon>Eukaryota</taxon>
        <taxon>Metazoa</taxon>
        <taxon>Ecdysozoa</taxon>
        <taxon>Arthropoda</taxon>
        <taxon>Hexapoda</taxon>
        <taxon>Insecta</taxon>
        <taxon>Pterygota</taxon>
        <taxon>Neoptera</taxon>
        <taxon>Endopterygota</taxon>
        <taxon>Lepidoptera</taxon>
        <taxon>Glossata</taxon>
        <taxon>Ditrysia</taxon>
        <taxon>Papilionoidea</taxon>
        <taxon>Nymphalidae</taxon>
        <taxon>Satyrinae</taxon>
        <taxon>Satyrini</taxon>
        <taxon>Parargina</taxon>
        <taxon>Pararge</taxon>
    </lineage>
</organism>
<feature type="compositionally biased region" description="Basic residues" evidence="1">
    <location>
        <begin position="137"/>
        <end position="146"/>
    </location>
</feature>
<evidence type="ECO:0000256" key="1">
    <source>
        <dbReference type="SAM" id="MobiDB-lite"/>
    </source>
</evidence>
<feature type="compositionally biased region" description="Pro residues" evidence="1">
    <location>
        <begin position="105"/>
        <end position="121"/>
    </location>
</feature>
<accession>A0A8S4SGE8</accession>
<name>A0A8S4SGE8_9NEOP</name>
<proteinExistence type="predicted"/>
<protein>
    <submittedName>
        <fullName evidence="2">Jg16899 protein</fullName>
    </submittedName>
</protein>
<reference evidence="2" key="1">
    <citation type="submission" date="2022-03" db="EMBL/GenBank/DDBJ databases">
        <authorList>
            <person name="Lindestad O."/>
        </authorList>
    </citation>
    <scope>NUCLEOTIDE SEQUENCE</scope>
</reference>